<gene>
    <name evidence="9" type="ORF">GCM10010921_08910</name>
</gene>
<feature type="transmembrane region" description="Helical" evidence="7">
    <location>
        <begin position="101"/>
        <end position="121"/>
    </location>
</feature>
<keyword evidence="6 7" id="KW-0472">Membrane</keyword>
<comment type="similarity">
    <text evidence="7">Belongs to the binding-protein-dependent transport system permease family.</text>
</comment>
<reference evidence="9" key="2">
    <citation type="submission" date="2020-09" db="EMBL/GenBank/DDBJ databases">
        <authorList>
            <person name="Sun Q."/>
            <person name="Zhou Y."/>
        </authorList>
    </citation>
    <scope>NUCLEOTIDE SEQUENCE</scope>
    <source>
        <strain evidence="9">CGMCC 1.15794</strain>
    </source>
</reference>
<dbReference type="PROSITE" id="PS50928">
    <property type="entry name" value="ABC_TM1"/>
    <property type="match status" value="1"/>
</dbReference>
<dbReference type="GO" id="GO:0055085">
    <property type="term" value="P:transmembrane transport"/>
    <property type="evidence" value="ECO:0007669"/>
    <property type="project" value="InterPro"/>
</dbReference>
<dbReference type="EMBL" id="BMJY01000002">
    <property type="protein sequence ID" value="GGH38371.1"/>
    <property type="molecule type" value="Genomic_DNA"/>
</dbReference>
<keyword evidence="2 7" id="KW-0813">Transport</keyword>
<feature type="transmembrane region" description="Helical" evidence="7">
    <location>
        <begin position="170"/>
        <end position="188"/>
    </location>
</feature>
<keyword evidence="10" id="KW-1185">Reference proteome</keyword>
<feature type="transmembrane region" description="Helical" evidence="7">
    <location>
        <begin position="67"/>
        <end position="89"/>
    </location>
</feature>
<evidence type="ECO:0000256" key="1">
    <source>
        <dbReference type="ARBA" id="ARBA00004651"/>
    </source>
</evidence>
<evidence type="ECO:0000256" key="7">
    <source>
        <dbReference type="RuleBase" id="RU363032"/>
    </source>
</evidence>
<dbReference type="SUPFAM" id="SSF161098">
    <property type="entry name" value="MetI-like"/>
    <property type="match status" value="1"/>
</dbReference>
<dbReference type="PANTHER" id="PTHR30151:SF0">
    <property type="entry name" value="ABC TRANSPORTER PERMEASE PROTEIN MJ0413-RELATED"/>
    <property type="match status" value="1"/>
</dbReference>
<feature type="transmembrane region" description="Helical" evidence="7">
    <location>
        <begin position="127"/>
        <end position="149"/>
    </location>
</feature>
<evidence type="ECO:0000313" key="10">
    <source>
        <dbReference type="Proteomes" id="UP000657592"/>
    </source>
</evidence>
<dbReference type="AlphaFoldDB" id="A0A917IEH5"/>
<keyword evidence="3" id="KW-1003">Cell membrane</keyword>
<evidence type="ECO:0000256" key="3">
    <source>
        <dbReference type="ARBA" id="ARBA00022475"/>
    </source>
</evidence>
<name>A0A917IEH5_9MICO</name>
<comment type="caution">
    <text evidence="9">The sequence shown here is derived from an EMBL/GenBank/DDBJ whole genome shotgun (WGS) entry which is preliminary data.</text>
</comment>
<feature type="transmembrane region" description="Helical" evidence="7">
    <location>
        <begin position="194"/>
        <end position="214"/>
    </location>
</feature>
<comment type="subcellular location">
    <subcellularLocation>
        <location evidence="1 7">Cell membrane</location>
        <topology evidence="1 7">Multi-pass membrane protein</topology>
    </subcellularLocation>
</comment>
<dbReference type="CDD" id="cd06261">
    <property type="entry name" value="TM_PBP2"/>
    <property type="match status" value="1"/>
</dbReference>
<dbReference type="InterPro" id="IPR035906">
    <property type="entry name" value="MetI-like_sf"/>
</dbReference>
<protein>
    <submittedName>
        <fullName evidence="9">Taurine ABC transporter permease</fullName>
    </submittedName>
</protein>
<evidence type="ECO:0000256" key="4">
    <source>
        <dbReference type="ARBA" id="ARBA00022692"/>
    </source>
</evidence>
<dbReference type="InterPro" id="IPR000515">
    <property type="entry name" value="MetI-like"/>
</dbReference>
<accession>A0A917IEH5</accession>
<evidence type="ECO:0000256" key="6">
    <source>
        <dbReference type="ARBA" id="ARBA00023136"/>
    </source>
</evidence>
<feature type="domain" description="ABC transmembrane type-1" evidence="8">
    <location>
        <begin position="63"/>
        <end position="247"/>
    </location>
</feature>
<feature type="transmembrane region" description="Helical" evidence="7">
    <location>
        <begin position="12"/>
        <end position="28"/>
    </location>
</feature>
<proteinExistence type="inferred from homology"/>
<reference evidence="9" key="1">
    <citation type="journal article" date="2014" name="Int. J. Syst. Evol. Microbiol.">
        <title>Complete genome sequence of Corynebacterium casei LMG S-19264T (=DSM 44701T), isolated from a smear-ripened cheese.</title>
        <authorList>
            <consortium name="US DOE Joint Genome Institute (JGI-PGF)"/>
            <person name="Walter F."/>
            <person name="Albersmeier A."/>
            <person name="Kalinowski J."/>
            <person name="Ruckert C."/>
        </authorList>
    </citation>
    <scope>NUCLEOTIDE SEQUENCE</scope>
    <source>
        <strain evidence="9">CGMCC 1.15794</strain>
    </source>
</reference>
<organism evidence="9 10">
    <name type="scientific">Microbacterium album</name>
    <dbReference type="NCBI Taxonomy" id="2053191"/>
    <lineage>
        <taxon>Bacteria</taxon>
        <taxon>Bacillati</taxon>
        <taxon>Actinomycetota</taxon>
        <taxon>Actinomycetes</taxon>
        <taxon>Micrococcales</taxon>
        <taxon>Microbacteriaceae</taxon>
        <taxon>Microbacterium</taxon>
    </lineage>
</organism>
<dbReference type="GO" id="GO:0005886">
    <property type="term" value="C:plasma membrane"/>
    <property type="evidence" value="ECO:0007669"/>
    <property type="project" value="UniProtKB-SubCell"/>
</dbReference>
<evidence type="ECO:0000313" key="9">
    <source>
        <dbReference type="EMBL" id="GGH38371.1"/>
    </source>
</evidence>
<evidence type="ECO:0000256" key="5">
    <source>
        <dbReference type="ARBA" id="ARBA00022989"/>
    </source>
</evidence>
<dbReference type="Pfam" id="PF00528">
    <property type="entry name" value="BPD_transp_1"/>
    <property type="match status" value="1"/>
</dbReference>
<keyword evidence="4 7" id="KW-0812">Transmembrane</keyword>
<evidence type="ECO:0000256" key="2">
    <source>
        <dbReference type="ARBA" id="ARBA00022448"/>
    </source>
</evidence>
<dbReference type="Proteomes" id="UP000657592">
    <property type="component" value="Unassembled WGS sequence"/>
</dbReference>
<keyword evidence="5 7" id="KW-1133">Transmembrane helix</keyword>
<dbReference type="PANTHER" id="PTHR30151">
    <property type="entry name" value="ALKANE SULFONATE ABC TRANSPORTER-RELATED, MEMBRANE SUBUNIT"/>
    <property type="match status" value="1"/>
</dbReference>
<evidence type="ECO:0000259" key="8">
    <source>
        <dbReference type="PROSITE" id="PS50928"/>
    </source>
</evidence>
<feature type="transmembrane region" description="Helical" evidence="7">
    <location>
        <begin position="226"/>
        <end position="247"/>
    </location>
</feature>
<dbReference type="RefSeq" id="WP_188755034.1">
    <property type="nucleotide sequence ID" value="NZ_BMJY01000002.1"/>
</dbReference>
<sequence length="261" mass="28142">MTRLLHFLRERWALVVGPVVLLAVWEVLSRNGVIPPTFFPPPTRIAAGASIIVELDGGLGSDILMTIFRLVVTVVLAVMIGVGLGIAITASEWAERGVSTVLAFVYPIPGVLFFPFLTFILGRTEAAVLLTALVTPLIVMVLYTVAGVHSISRTLIEVADNYDCRGARRFFRLLLPGALPSIVTGIRISLGFGLIAVIAIEMIGASAGLGNFLWENWQILRVTDMYVALLCIAVLGLLTTVGFDAIADRIVPWRADARSTS</sequence>
<dbReference type="Gene3D" id="1.10.3720.10">
    <property type="entry name" value="MetI-like"/>
    <property type="match status" value="1"/>
</dbReference>